<dbReference type="RefSeq" id="WP_169788618.1">
    <property type="nucleotide sequence ID" value="NZ_AP014854.2"/>
</dbReference>
<name>A0A0P0JN77_BLAVI</name>
<dbReference type="PANTHER" id="PTHR34136">
    <property type="match status" value="1"/>
</dbReference>
<dbReference type="EC" id="2.4.1.187" evidence="5"/>
<feature type="transmembrane region" description="Helical" evidence="4">
    <location>
        <begin position="220"/>
        <end position="238"/>
    </location>
</feature>
<reference evidence="6" key="1">
    <citation type="journal article" date="2016" name="Genome Announc.">
        <title>Revised genome sequence of the purple photosynthetic bacterium Blastochloris viridis.</title>
        <authorList>
            <person name="Liu L.N."/>
            <person name="Faulkner M."/>
            <person name="Liu X."/>
            <person name="Huang F."/>
            <person name="Darby A.C."/>
            <person name="Hall N."/>
        </authorList>
    </citation>
    <scope>NUCLEOTIDE SEQUENCE [LARGE SCALE GENOMIC DNA]</scope>
    <source>
        <strain evidence="6">ATCC 19567 / DSM 133 / F</strain>
    </source>
</reference>
<dbReference type="CDD" id="cd06533">
    <property type="entry name" value="Glyco_transf_WecG_TagA"/>
    <property type="match status" value="1"/>
</dbReference>
<dbReference type="STRING" id="1079.BVIR_3030"/>
<evidence type="ECO:0000256" key="2">
    <source>
        <dbReference type="ARBA" id="ARBA00022679"/>
    </source>
</evidence>
<feature type="compositionally biased region" description="Low complexity" evidence="3">
    <location>
        <begin position="8"/>
        <end position="31"/>
    </location>
</feature>
<evidence type="ECO:0000256" key="1">
    <source>
        <dbReference type="ARBA" id="ARBA00022676"/>
    </source>
</evidence>
<evidence type="ECO:0000313" key="5">
    <source>
        <dbReference type="EMBL" id="CUU43453.1"/>
    </source>
</evidence>
<protein>
    <submittedName>
        <fullName evidence="5">Putative N-acetylmannosaminyltransferase</fullName>
        <ecNumber evidence="5">2.4.1.187</ecNumber>
    </submittedName>
</protein>
<dbReference type="GO" id="GO:0047244">
    <property type="term" value="F:N-acetylglucosaminyldiphosphoundecaprenol N-acetyl-beta-D-mannosaminyltransferase activity"/>
    <property type="evidence" value="ECO:0007669"/>
    <property type="project" value="UniProtKB-EC"/>
</dbReference>
<keyword evidence="4" id="KW-1133">Transmembrane helix</keyword>
<accession>A0A0P0JN77</accession>
<keyword evidence="2 5" id="KW-0808">Transferase</keyword>
<evidence type="ECO:0000313" key="6">
    <source>
        <dbReference type="Proteomes" id="UP000065734"/>
    </source>
</evidence>
<dbReference type="NCBIfam" id="TIGR00696">
    <property type="entry name" value="wecG_tagA_cpsF"/>
    <property type="match status" value="1"/>
</dbReference>
<sequence>MTCSRAPVARGASAGEAGAGAEPVVEAASAPRPDPGAGGVQSLLGVEFTDRGFDALTDEILANDGADAACRLVVTANVDHIVKLQHNRDLRQAYDFAWRATVDGAPLQWVAFLAGSTVPHRITGADLFVAVVDRLDPARHRPAFVASDEALAQTVREWLESRAFPADSVSVCVPPFGFESDDAASEELLQAVARCRPTHVFFGVGAPKSEIFAFRHRERFRGAIVMCIGAAIGFRFGTLRRAPSLARRFGFEWLWRLLSEPKRLFRRYLIESVPFCRVAAAEITRGWQARLAAFVGSMRTRG</sequence>
<dbReference type="KEGG" id="bvr:BVIR_3030"/>
<evidence type="ECO:0000256" key="3">
    <source>
        <dbReference type="SAM" id="MobiDB-lite"/>
    </source>
</evidence>
<dbReference type="InterPro" id="IPR004629">
    <property type="entry name" value="WecG_TagA_CpsF"/>
</dbReference>
<evidence type="ECO:0000256" key="4">
    <source>
        <dbReference type="SAM" id="Phobius"/>
    </source>
</evidence>
<dbReference type="EMBL" id="LN907867">
    <property type="protein sequence ID" value="CUU43453.1"/>
    <property type="molecule type" value="Genomic_DNA"/>
</dbReference>
<feature type="region of interest" description="Disordered" evidence="3">
    <location>
        <begin position="1"/>
        <end position="36"/>
    </location>
</feature>
<keyword evidence="4" id="KW-0472">Membrane</keyword>
<organism evidence="5 6">
    <name type="scientific">Blastochloris viridis</name>
    <name type="common">Rhodopseudomonas viridis</name>
    <dbReference type="NCBI Taxonomy" id="1079"/>
    <lineage>
        <taxon>Bacteria</taxon>
        <taxon>Pseudomonadati</taxon>
        <taxon>Pseudomonadota</taxon>
        <taxon>Alphaproteobacteria</taxon>
        <taxon>Hyphomicrobiales</taxon>
        <taxon>Blastochloridaceae</taxon>
        <taxon>Blastochloris</taxon>
    </lineage>
</organism>
<dbReference type="AlphaFoldDB" id="A0A0P0JN77"/>
<keyword evidence="4" id="KW-0812">Transmembrane</keyword>
<proteinExistence type="predicted"/>
<gene>
    <name evidence="5" type="primary">tagA</name>
    <name evidence="5" type="ORF">BVIRIDIS_24740</name>
</gene>
<dbReference type="Pfam" id="PF03808">
    <property type="entry name" value="Glyco_tran_WecG"/>
    <property type="match status" value="1"/>
</dbReference>
<keyword evidence="6" id="KW-1185">Reference proteome</keyword>
<dbReference type="PANTHER" id="PTHR34136:SF1">
    <property type="entry name" value="UDP-N-ACETYL-D-MANNOSAMINURONIC ACID TRANSFERASE"/>
    <property type="match status" value="1"/>
</dbReference>
<dbReference type="Proteomes" id="UP000065734">
    <property type="component" value="Chromosome I"/>
</dbReference>
<keyword evidence="1 5" id="KW-0328">Glycosyltransferase</keyword>